<reference evidence="2" key="1">
    <citation type="journal article" date="2022" name="bioRxiv">
        <title>Sequencing and chromosome-scale assembly of the giantPleurodeles waltlgenome.</title>
        <authorList>
            <person name="Brown T."/>
            <person name="Elewa A."/>
            <person name="Iarovenko S."/>
            <person name="Subramanian E."/>
            <person name="Araus A.J."/>
            <person name="Petzold A."/>
            <person name="Susuki M."/>
            <person name="Suzuki K.-i.T."/>
            <person name="Hayashi T."/>
            <person name="Toyoda A."/>
            <person name="Oliveira C."/>
            <person name="Osipova E."/>
            <person name="Leigh N.D."/>
            <person name="Simon A."/>
            <person name="Yun M.H."/>
        </authorList>
    </citation>
    <scope>NUCLEOTIDE SEQUENCE</scope>
    <source>
        <strain evidence="2">20211129_DDA</strain>
        <tissue evidence="2">Liver</tissue>
    </source>
</reference>
<feature type="compositionally biased region" description="Basic and acidic residues" evidence="1">
    <location>
        <begin position="24"/>
        <end position="47"/>
    </location>
</feature>
<comment type="caution">
    <text evidence="2">The sequence shown here is derived from an EMBL/GenBank/DDBJ whole genome shotgun (WGS) entry which is preliminary data.</text>
</comment>
<dbReference type="AlphaFoldDB" id="A0AAV7NHG1"/>
<gene>
    <name evidence="2" type="ORF">NDU88_003620</name>
</gene>
<organism evidence="2 3">
    <name type="scientific">Pleurodeles waltl</name>
    <name type="common">Iberian ribbed newt</name>
    <dbReference type="NCBI Taxonomy" id="8319"/>
    <lineage>
        <taxon>Eukaryota</taxon>
        <taxon>Metazoa</taxon>
        <taxon>Chordata</taxon>
        <taxon>Craniata</taxon>
        <taxon>Vertebrata</taxon>
        <taxon>Euteleostomi</taxon>
        <taxon>Amphibia</taxon>
        <taxon>Batrachia</taxon>
        <taxon>Caudata</taxon>
        <taxon>Salamandroidea</taxon>
        <taxon>Salamandridae</taxon>
        <taxon>Pleurodelinae</taxon>
        <taxon>Pleurodeles</taxon>
    </lineage>
</organism>
<keyword evidence="3" id="KW-1185">Reference proteome</keyword>
<evidence type="ECO:0000313" key="2">
    <source>
        <dbReference type="EMBL" id="KAJ1115396.1"/>
    </source>
</evidence>
<name>A0AAV7NHG1_PLEWA</name>
<dbReference type="EMBL" id="JANPWB010000012">
    <property type="protein sequence ID" value="KAJ1115396.1"/>
    <property type="molecule type" value="Genomic_DNA"/>
</dbReference>
<feature type="region of interest" description="Disordered" evidence="1">
    <location>
        <begin position="24"/>
        <end position="52"/>
    </location>
</feature>
<accession>A0AAV7NHG1</accession>
<proteinExistence type="predicted"/>
<protein>
    <submittedName>
        <fullName evidence="2">Uncharacterized protein</fullName>
    </submittedName>
</protein>
<sequence>MQRHRTELSTEFPISGRLEQVVKDGRREKRKERGLQTHMDKKKEKNPGNHFLGLTLSPEVITDQLKLLRQKPIPSLTWKLFLSC</sequence>
<dbReference type="Proteomes" id="UP001066276">
    <property type="component" value="Chromosome 8"/>
</dbReference>
<evidence type="ECO:0000313" key="3">
    <source>
        <dbReference type="Proteomes" id="UP001066276"/>
    </source>
</evidence>
<evidence type="ECO:0000256" key="1">
    <source>
        <dbReference type="SAM" id="MobiDB-lite"/>
    </source>
</evidence>